<accession>A0A9X6QXK7</accession>
<evidence type="ECO:0000313" key="2">
    <source>
        <dbReference type="Proteomes" id="UP000194853"/>
    </source>
</evidence>
<dbReference type="AlphaFoldDB" id="A0A9X6QXK7"/>
<reference evidence="1 2" key="1">
    <citation type="submission" date="2016-10" db="EMBL/GenBank/DDBJ databases">
        <title>Comparative genomics of Bacillus thuringiensis reveals a path to pathogens against multiple invertebrate hosts.</title>
        <authorList>
            <person name="Zheng J."/>
            <person name="Gao Q."/>
            <person name="Liu H."/>
            <person name="Peng D."/>
            <person name="Ruan L."/>
            <person name="Sun M."/>
        </authorList>
    </citation>
    <scope>NUCLEOTIDE SEQUENCE [LARGE SCALE GENOMIC DNA]</scope>
    <source>
        <strain evidence="1">BGSC 4CF1</strain>
    </source>
</reference>
<protein>
    <submittedName>
        <fullName evidence="1">Uncharacterized protein</fullName>
    </submittedName>
</protein>
<dbReference type="Proteomes" id="UP000194853">
    <property type="component" value="Unassembled WGS sequence"/>
</dbReference>
<name>A0A9X6QXK7_BACTJ</name>
<dbReference type="EMBL" id="MOOS01000156">
    <property type="protein sequence ID" value="OUB62728.1"/>
    <property type="molecule type" value="Genomic_DNA"/>
</dbReference>
<organism evidence="1 2">
    <name type="scientific">Bacillus thuringiensis subsp. jegathesan</name>
    <dbReference type="NCBI Taxonomy" id="56955"/>
    <lineage>
        <taxon>Bacteria</taxon>
        <taxon>Bacillati</taxon>
        <taxon>Bacillota</taxon>
        <taxon>Bacilli</taxon>
        <taxon>Bacillales</taxon>
        <taxon>Bacillaceae</taxon>
        <taxon>Bacillus</taxon>
        <taxon>Bacillus cereus group</taxon>
    </lineage>
</organism>
<sequence length="66" mass="7578">MTNAANIGLKLKRIRVLLWLVVKFSNRVIVELNGISRLVGLVSDPNIVKVSIKQLVKFEELHDYLY</sequence>
<comment type="caution">
    <text evidence="1">The sequence shown here is derived from an EMBL/GenBank/DDBJ whole genome shotgun (WGS) entry which is preliminary data.</text>
</comment>
<evidence type="ECO:0000313" key="1">
    <source>
        <dbReference type="EMBL" id="OUB62728.1"/>
    </source>
</evidence>
<proteinExistence type="predicted"/>
<gene>
    <name evidence="1" type="ORF">BK750_20495</name>
</gene>